<protein>
    <submittedName>
        <fullName evidence="6">Uncharacterized protein</fullName>
    </submittedName>
</protein>
<dbReference type="AlphaFoldDB" id="A0A4V3WLB1"/>
<evidence type="ECO:0000313" key="7">
    <source>
        <dbReference type="Proteomes" id="UP000306102"/>
    </source>
</evidence>
<feature type="compositionally biased region" description="Acidic residues" evidence="3">
    <location>
        <begin position="645"/>
        <end position="665"/>
    </location>
</feature>
<evidence type="ECO:0000313" key="6">
    <source>
        <dbReference type="EMBL" id="THG04027.1"/>
    </source>
</evidence>
<accession>A0A4V3WLB1</accession>
<dbReference type="PANTHER" id="PTHR46872:SF10">
    <property type="entry name" value="MYB-LIKE DOMAIN-CONTAINING PROTEIN"/>
    <property type="match status" value="1"/>
</dbReference>
<proteinExistence type="predicted"/>
<dbReference type="Pfam" id="PF00249">
    <property type="entry name" value="Myb_DNA-binding"/>
    <property type="match status" value="1"/>
</dbReference>
<keyword evidence="2" id="KW-0677">Repeat</keyword>
<dbReference type="InterPro" id="IPR055414">
    <property type="entry name" value="LRR_R13L4/SHOC2-like"/>
</dbReference>
<evidence type="ECO:0000256" key="2">
    <source>
        <dbReference type="ARBA" id="ARBA00022737"/>
    </source>
</evidence>
<dbReference type="Gene3D" id="3.80.10.10">
    <property type="entry name" value="Ribonuclease Inhibitor"/>
    <property type="match status" value="1"/>
</dbReference>
<dbReference type="PANTHER" id="PTHR46872">
    <property type="entry name" value="DNA BINDING PROTEIN"/>
    <property type="match status" value="1"/>
</dbReference>
<dbReference type="SMART" id="SM00364">
    <property type="entry name" value="LRR_BAC"/>
    <property type="match status" value="5"/>
</dbReference>
<name>A0A4V3WLB1_CAMSN</name>
<sequence length="817" mass="92177">MGCCNSKNADSKATRMARWRSTGIVALRDSKLKTFPDEVLDLDKSVRTLDLTHNRLVDIPMEISKLINLQRLVLADNVIERLPLNLGKLQYLKNMSLDMNRITILPDEMGQLVRLEKLSISGNLLTHLPETIGSLRNLMLLNVSNNKLEFLPESIGSCFSLEELQANENSIDELPSSVCNLTHLKSLCLNNNNVKQIPPNLLTDCKALQNISLHNNPISMDQFQQMDGFQEFETRRRKKFDKQIDANVMISSKGLDEGMAGGRQLMLFNAMMLFLTSSSLGCSLRDDHGHFLSLQVVLMLRLNLPFVEEKIKISMVQKRPFVDEETYEVSCKYQRQLEYSNQLVSFLEFVLLRIQHSNQTFQVGEGGGCFIKGDEKHTELLICTENDGKTSSPDSVSNTSLDSCSVSKEDNGSEVPFHLLFSHDRCNPDWPRRTLVHSEEIYTSLLECPPRKLVPVGSDFQADIPEWGTQGTKNVTGGSNGSEPLTHFPQASELDLSDHNDDETKLAGICVIPMPEFGPSAYNGDTVGDGRTDCCCRDSGSDRCVRQHIKEAREKLWRILGPESFLELGFCDMGEVVAGRWSLEEEHLFQEVVFSNPASLGKNFWDHLSMVFPNRTKKDIVSYYFNVFVLRRRAEQNICYPMNIDSDDDEWQGSEDSVEEDEDSVVESPVCQDDPFHNEIHEEDSNEYDDNVANAGFNNCENIVVDCDDSIINVPETQRGKLFWDDSRDHYLQDDSCTSSDAGTEPQSTHVKANHGNYCLDGFNSHEFDLEPCDTKVWDIGYLTCPKNEVDFLPTCSMIEEVFGAGAWNYNASDGQG</sequence>
<dbReference type="InterPro" id="IPR032675">
    <property type="entry name" value="LRR_dom_sf"/>
</dbReference>
<keyword evidence="7" id="KW-1185">Reference proteome</keyword>
<evidence type="ECO:0000259" key="4">
    <source>
        <dbReference type="Pfam" id="PF00249"/>
    </source>
</evidence>
<gene>
    <name evidence="6" type="ORF">TEA_013712</name>
</gene>
<dbReference type="SMART" id="SM00369">
    <property type="entry name" value="LRR_TYP"/>
    <property type="match status" value="4"/>
</dbReference>
<dbReference type="CDD" id="cd00167">
    <property type="entry name" value="SANT"/>
    <property type="match status" value="1"/>
</dbReference>
<evidence type="ECO:0000256" key="1">
    <source>
        <dbReference type="ARBA" id="ARBA00022614"/>
    </source>
</evidence>
<evidence type="ECO:0000256" key="3">
    <source>
        <dbReference type="SAM" id="MobiDB-lite"/>
    </source>
</evidence>
<evidence type="ECO:0000259" key="5">
    <source>
        <dbReference type="Pfam" id="PF23598"/>
    </source>
</evidence>
<feature type="region of interest" description="Disordered" evidence="3">
    <location>
        <begin position="645"/>
        <end position="669"/>
    </location>
</feature>
<feature type="region of interest" description="Disordered" evidence="3">
    <location>
        <begin position="464"/>
        <end position="488"/>
    </location>
</feature>
<feature type="compositionally biased region" description="Polar residues" evidence="3">
    <location>
        <begin position="469"/>
        <end position="483"/>
    </location>
</feature>
<dbReference type="Pfam" id="PF23598">
    <property type="entry name" value="LRR_14"/>
    <property type="match status" value="1"/>
</dbReference>
<dbReference type="STRING" id="542762.A0A4V3WLB1"/>
<dbReference type="SUPFAM" id="SSF46689">
    <property type="entry name" value="Homeodomain-like"/>
    <property type="match status" value="1"/>
</dbReference>
<dbReference type="Proteomes" id="UP000306102">
    <property type="component" value="Unassembled WGS sequence"/>
</dbReference>
<keyword evidence="1" id="KW-0433">Leucine-rich repeat</keyword>
<dbReference type="InterPro" id="IPR009057">
    <property type="entry name" value="Homeodomain-like_sf"/>
</dbReference>
<comment type="caution">
    <text evidence="6">The sequence shown here is derived from an EMBL/GenBank/DDBJ whole genome shotgun (WGS) entry which is preliminary data.</text>
</comment>
<dbReference type="EMBL" id="SDRB02010827">
    <property type="protein sequence ID" value="THG04027.1"/>
    <property type="molecule type" value="Genomic_DNA"/>
</dbReference>
<organism evidence="6 7">
    <name type="scientific">Camellia sinensis var. sinensis</name>
    <name type="common">China tea</name>
    <dbReference type="NCBI Taxonomy" id="542762"/>
    <lineage>
        <taxon>Eukaryota</taxon>
        <taxon>Viridiplantae</taxon>
        <taxon>Streptophyta</taxon>
        <taxon>Embryophyta</taxon>
        <taxon>Tracheophyta</taxon>
        <taxon>Spermatophyta</taxon>
        <taxon>Magnoliopsida</taxon>
        <taxon>eudicotyledons</taxon>
        <taxon>Gunneridae</taxon>
        <taxon>Pentapetalae</taxon>
        <taxon>asterids</taxon>
        <taxon>Ericales</taxon>
        <taxon>Theaceae</taxon>
        <taxon>Camellia</taxon>
    </lineage>
</organism>
<reference evidence="6 7" key="1">
    <citation type="journal article" date="2018" name="Proc. Natl. Acad. Sci. U.S.A.">
        <title>Draft genome sequence of Camellia sinensis var. sinensis provides insights into the evolution of the tea genome and tea quality.</title>
        <authorList>
            <person name="Wei C."/>
            <person name="Yang H."/>
            <person name="Wang S."/>
            <person name="Zhao J."/>
            <person name="Liu C."/>
            <person name="Gao L."/>
            <person name="Xia E."/>
            <person name="Lu Y."/>
            <person name="Tai Y."/>
            <person name="She G."/>
            <person name="Sun J."/>
            <person name="Cao H."/>
            <person name="Tong W."/>
            <person name="Gao Q."/>
            <person name="Li Y."/>
            <person name="Deng W."/>
            <person name="Jiang X."/>
            <person name="Wang W."/>
            <person name="Chen Q."/>
            <person name="Zhang S."/>
            <person name="Li H."/>
            <person name="Wu J."/>
            <person name="Wang P."/>
            <person name="Li P."/>
            <person name="Shi C."/>
            <person name="Zheng F."/>
            <person name="Jian J."/>
            <person name="Huang B."/>
            <person name="Shan D."/>
            <person name="Shi M."/>
            <person name="Fang C."/>
            <person name="Yue Y."/>
            <person name="Li F."/>
            <person name="Li D."/>
            <person name="Wei S."/>
            <person name="Han B."/>
            <person name="Jiang C."/>
            <person name="Yin Y."/>
            <person name="Xia T."/>
            <person name="Zhang Z."/>
            <person name="Bennetzen J.L."/>
            <person name="Zhao S."/>
            <person name="Wan X."/>
        </authorList>
    </citation>
    <scope>NUCLEOTIDE SEQUENCE [LARGE SCALE GENOMIC DNA]</scope>
    <source>
        <strain evidence="7">cv. Shuchazao</strain>
        <tissue evidence="6">Leaf</tissue>
    </source>
</reference>
<dbReference type="InterPro" id="IPR003591">
    <property type="entry name" value="Leu-rich_rpt_typical-subtyp"/>
</dbReference>
<feature type="domain" description="Disease resistance R13L4/SHOC-2-like LRR" evidence="5">
    <location>
        <begin position="85"/>
        <end position="166"/>
    </location>
</feature>
<feature type="domain" description="Myb-like" evidence="4">
    <location>
        <begin position="579"/>
        <end position="627"/>
    </location>
</feature>
<dbReference type="SUPFAM" id="SSF52058">
    <property type="entry name" value="L domain-like"/>
    <property type="match status" value="1"/>
</dbReference>
<dbReference type="InterPro" id="IPR001005">
    <property type="entry name" value="SANT/Myb"/>
</dbReference>